<protein>
    <submittedName>
        <fullName evidence="2">Uncharacterized protein</fullName>
    </submittedName>
</protein>
<evidence type="ECO:0000256" key="1">
    <source>
        <dbReference type="SAM" id="MobiDB-lite"/>
    </source>
</evidence>
<dbReference type="STRING" id="68775.A0A5C3MLT2"/>
<gene>
    <name evidence="2" type="ORF">BDQ12DRAFT_720120</name>
</gene>
<dbReference type="Proteomes" id="UP000308652">
    <property type="component" value="Unassembled WGS sequence"/>
</dbReference>
<evidence type="ECO:0000313" key="2">
    <source>
        <dbReference type="EMBL" id="TFK42121.1"/>
    </source>
</evidence>
<accession>A0A5C3MLT2</accession>
<dbReference type="PANTHER" id="PTHR39475:SF1">
    <property type="entry name" value="CONIDIATION-SPECIFIC PROTEIN 6"/>
    <property type="match status" value="1"/>
</dbReference>
<dbReference type="EMBL" id="ML213593">
    <property type="protein sequence ID" value="TFK42121.1"/>
    <property type="molecule type" value="Genomic_DNA"/>
</dbReference>
<proteinExistence type="predicted"/>
<feature type="region of interest" description="Disordered" evidence="1">
    <location>
        <begin position="1"/>
        <end position="113"/>
    </location>
</feature>
<feature type="compositionally biased region" description="Polar residues" evidence="1">
    <location>
        <begin position="1"/>
        <end position="10"/>
    </location>
</feature>
<keyword evidence="3" id="KW-1185">Reference proteome</keyword>
<reference evidence="2 3" key="1">
    <citation type="journal article" date="2019" name="Nat. Ecol. Evol.">
        <title>Megaphylogeny resolves global patterns of mushroom evolution.</title>
        <authorList>
            <person name="Varga T."/>
            <person name="Krizsan K."/>
            <person name="Foldi C."/>
            <person name="Dima B."/>
            <person name="Sanchez-Garcia M."/>
            <person name="Sanchez-Ramirez S."/>
            <person name="Szollosi G.J."/>
            <person name="Szarkandi J.G."/>
            <person name="Papp V."/>
            <person name="Albert L."/>
            <person name="Andreopoulos W."/>
            <person name="Angelini C."/>
            <person name="Antonin V."/>
            <person name="Barry K.W."/>
            <person name="Bougher N.L."/>
            <person name="Buchanan P."/>
            <person name="Buyck B."/>
            <person name="Bense V."/>
            <person name="Catcheside P."/>
            <person name="Chovatia M."/>
            <person name="Cooper J."/>
            <person name="Damon W."/>
            <person name="Desjardin D."/>
            <person name="Finy P."/>
            <person name="Geml J."/>
            <person name="Haridas S."/>
            <person name="Hughes K."/>
            <person name="Justo A."/>
            <person name="Karasinski D."/>
            <person name="Kautmanova I."/>
            <person name="Kiss B."/>
            <person name="Kocsube S."/>
            <person name="Kotiranta H."/>
            <person name="LaButti K.M."/>
            <person name="Lechner B.E."/>
            <person name="Liimatainen K."/>
            <person name="Lipzen A."/>
            <person name="Lukacs Z."/>
            <person name="Mihaltcheva S."/>
            <person name="Morgado L.N."/>
            <person name="Niskanen T."/>
            <person name="Noordeloos M.E."/>
            <person name="Ohm R.A."/>
            <person name="Ortiz-Santana B."/>
            <person name="Ovrebo C."/>
            <person name="Racz N."/>
            <person name="Riley R."/>
            <person name="Savchenko A."/>
            <person name="Shiryaev A."/>
            <person name="Soop K."/>
            <person name="Spirin V."/>
            <person name="Szebenyi C."/>
            <person name="Tomsovsky M."/>
            <person name="Tulloss R.E."/>
            <person name="Uehling J."/>
            <person name="Grigoriev I.V."/>
            <person name="Vagvolgyi C."/>
            <person name="Papp T."/>
            <person name="Martin F.M."/>
            <person name="Miettinen O."/>
            <person name="Hibbett D.S."/>
            <person name="Nagy L.G."/>
        </authorList>
    </citation>
    <scope>NUCLEOTIDE SEQUENCE [LARGE SCALE GENOMIC DNA]</scope>
    <source>
        <strain evidence="2 3">CBS 166.37</strain>
    </source>
</reference>
<dbReference type="OrthoDB" id="3358750at2759"/>
<evidence type="ECO:0000313" key="3">
    <source>
        <dbReference type="Proteomes" id="UP000308652"/>
    </source>
</evidence>
<organism evidence="2 3">
    <name type="scientific">Crucibulum laeve</name>
    <dbReference type="NCBI Taxonomy" id="68775"/>
    <lineage>
        <taxon>Eukaryota</taxon>
        <taxon>Fungi</taxon>
        <taxon>Dikarya</taxon>
        <taxon>Basidiomycota</taxon>
        <taxon>Agaricomycotina</taxon>
        <taxon>Agaricomycetes</taxon>
        <taxon>Agaricomycetidae</taxon>
        <taxon>Agaricales</taxon>
        <taxon>Agaricineae</taxon>
        <taxon>Nidulariaceae</taxon>
        <taxon>Crucibulum</taxon>
    </lineage>
</organism>
<feature type="compositionally biased region" description="Basic and acidic residues" evidence="1">
    <location>
        <begin position="42"/>
        <end position="60"/>
    </location>
</feature>
<sequence>MQSSVGNSQVYEDGDQRPKKTTGPQKGVEEAPPRYEAAPDNAHYDIDSKDQRSIKNRLDAALKYQNEDNDNSKTVEDPLAPALAHGNEPSRGAQKDAEIKADEEEYLKQKGKI</sequence>
<dbReference type="PANTHER" id="PTHR39475">
    <property type="entry name" value="CONIDIATION-SPECIFIC PROTEIN 6"/>
    <property type="match status" value="1"/>
</dbReference>
<dbReference type="AlphaFoldDB" id="A0A5C3MLT2"/>
<name>A0A5C3MLT2_9AGAR</name>